<proteinExistence type="predicted"/>
<evidence type="ECO:0000313" key="1">
    <source>
        <dbReference type="EMBL" id="OWR49942.1"/>
    </source>
</evidence>
<dbReference type="Proteomes" id="UP000007151">
    <property type="component" value="Unassembled WGS sequence"/>
</dbReference>
<comment type="caution">
    <text evidence="1">The sequence shown here is derived from an EMBL/GenBank/DDBJ whole genome shotgun (WGS) entry which is preliminary data.</text>
</comment>
<dbReference type="KEGG" id="dpl:KGM_215260"/>
<gene>
    <name evidence="1" type="ORF">KGM_215260</name>
</gene>
<dbReference type="EMBL" id="AGBW02009775">
    <property type="protein sequence ID" value="OWR49942.1"/>
    <property type="molecule type" value="Genomic_DNA"/>
</dbReference>
<sequence>MDTVLNPLMAFRAKALCIDRSFFLTHFLSATCPHTPAAYVMIGWITCKYIMPRNYTALKDAIREAKDEEAPYCQNWEESVYLWNRSNALTFRNSRGRFRGNGGGSFGRPQ</sequence>
<name>A0A212F871_DANPL</name>
<reference evidence="1 2" key="1">
    <citation type="journal article" date="2011" name="Cell">
        <title>The monarch butterfly genome yields insights into long-distance migration.</title>
        <authorList>
            <person name="Zhan S."/>
            <person name="Merlin C."/>
            <person name="Boore J.L."/>
            <person name="Reppert S.M."/>
        </authorList>
    </citation>
    <scope>NUCLEOTIDE SEQUENCE [LARGE SCALE GENOMIC DNA]</scope>
    <source>
        <strain evidence="1">F-2</strain>
    </source>
</reference>
<evidence type="ECO:0000313" key="2">
    <source>
        <dbReference type="Proteomes" id="UP000007151"/>
    </source>
</evidence>
<keyword evidence="2" id="KW-1185">Reference proteome</keyword>
<protein>
    <submittedName>
        <fullName evidence="1">Uncharacterized protein</fullName>
    </submittedName>
</protein>
<accession>A0A212F871</accession>
<organism evidence="1 2">
    <name type="scientific">Danaus plexippus plexippus</name>
    <dbReference type="NCBI Taxonomy" id="278856"/>
    <lineage>
        <taxon>Eukaryota</taxon>
        <taxon>Metazoa</taxon>
        <taxon>Ecdysozoa</taxon>
        <taxon>Arthropoda</taxon>
        <taxon>Hexapoda</taxon>
        <taxon>Insecta</taxon>
        <taxon>Pterygota</taxon>
        <taxon>Neoptera</taxon>
        <taxon>Endopterygota</taxon>
        <taxon>Lepidoptera</taxon>
        <taxon>Glossata</taxon>
        <taxon>Ditrysia</taxon>
        <taxon>Papilionoidea</taxon>
        <taxon>Nymphalidae</taxon>
        <taxon>Danainae</taxon>
        <taxon>Danaini</taxon>
        <taxon>Danaina</taxon>
        <taxon>Danaus</taxon>
        <taxon>Danaus</taxon>
    </lineage>
</organism>
<dbReference type="InParanoid" id="A0A212F871"/>
<dbReference type="AlphaFoldDB" id="A0A212F871"/>